<name>A0A7D5QJ64_9EURY</name>
<evidence type="ECO:0000313" key="1">
    <source>
        <dbReference type="EMBL" id="QLG64103.1"/>
    </source>
</evidence>
<dbReference type="SUPFAM" id="SSF53649">
    <property type="entry name" value="Alkaline phosphatase-like"/>
    <property type="match status" value="1"/>
</dbReference>
<dbReference type="OrthoDB" id="100846at2157"/>
<keyword evidence="2" id="KW-1185">Reference proteome</keyword>
<proteinExistence type="predicted"/>
<dbReference type="KEGG" id="halu:HUG12_17580"/>
<reference evidence="1 2" key="1">
    <citation type="submission" date="2020-06" db="EMBL/GenBank/DDBJ databases">
        <title>NJ-3-1, isolated from saline soil.</title>
        <authorList>
            <person name="Cui H.L."/>
            <person name="Shi X."/>
        </authorList>
    </citation>
    <scope>NUCLEOTIDE SEQUENCE [LARGE SCALE GENOMIC DNA]</scope>
    <source>
        <strain evidence="1 2">NJ-3-1</strain>
    </source>
</reference>
<dbReference type="EMBL" id="CP058579">
    <property type="protein sequence ID" value="QLG64103.1"/>
    <property type="molecule type" value="Genomic_DNA"/>
</dbReference>
<dbReference type="AlphaFoldDB" id="A0A7D5QJ64"/>
<evidence type="ECO:0000313" key="2">
    <source>
        <dbReference type="Proteomes" id="UP000509626"/>
    </source>
</evidence>
<evidence type="ECO:0008006" key="3">
    <source>
        <dbReference type="Google" id="ProtNLM"/>
    </source>
</evidence>
<protein>
    <recommendedName>
        <fullName evidence="3">PglZ domain-containing protein</fullName>
    </recommendedName>
</protein>
<dbReference type="RefSeq" id="WP_179270686.1">
    <property type="nucleotide sequence ID" value="NZ_CP058579.1"/>
</dbReference>
<accession>A0A7D5QJ64</accession>
<dbReference type="Proteomes" id="UP000509626">
    <property type="component" value="Chromosome"/>
</dbReference>
<dbReference type="GeneID" id="56039309"/>
<dbReference type="Gene3D" id="3.40.720.10">
    <property type="entry name" value="Alkaline Phosphatase, subunit A"/>
    <property type="match status" value="1"/>
</dbReference>
<gene>
    <name evidence="1" type="ORF">HUG12_17580</name>
</gene>
<sequence length="289" mass="32664">MTAQAPDQNVVEEEWDYLIVLDACRYDFFAELYDEYFDGSLEKRRSPGSATPEWAAKTFTDHADVTYLSANPFINSLGIPLSELKWGASCEYEWAAADHIGEVVDLWQDDWDDDLGAVVPEAVTAAARERLDEDRDDDGMVVHYLQPHAPYLRRGRGRKLERIRGGVLEPDEEPADAGRDWPVVDSLRRRVERRLGESQMAMALGMLVELNLGSVLDVGNRGLRETIEQYYEENLRLAMEAAADLATDLDGRVVVTSDHGEAFGEHDVWEHHVETHIPALVDVPWLVLD</sequence>
<organism evidence="1 2">
    <name type="scientific">Halorarum salinum</name>
    <dbReference type="NCBI Taxonomy" id="2743089"/>
    <lineage>
        <taxon>Archaea</taxon>
        <taxon>Methanobacteriati</taxon>
        <taxon>Methanobacteriota</taxon>
        <taxon>Stenosarchaea group</taxon>
        <taxon>Halobacteria</taxon>
        <taxon>Halobacteriales</taxon>
        <taxon>Haloferacaceae</taxon>
        <taxon>Halorarum</taxon>
    </lineage>
</organism>
<dbReference type="InterPro" id="IPR017850">
    <property type="entry name" value="Alkaline_phosphatase_core_sf"/>
</dbReference>